<protein>
    <submittedName>
        <fullName evidence="4">Uncharacterized protein</fullName>
    </submittedName>
</protein>
<dbReference type="Proteomes" id="UP000252669">
    <property type="component" value="Unassembled WGS sequence"/>
</dbReference>
<reference evidence="4 5" key="1">
    <citation type="submission" date="2017-10" db="EMBL/GenBank/DDBJ databases">
        <title>Genomics of the genus Arcobacter.</title>
        <authorList>
            <person name="Perez-Cataluna A."/>
            <person name="Figueras M.J."/>
        </authorList>
    </citation>
    <scope>NUCLEOTIDE SEQUENCE [LARGE SCALE GENOMIC DNA]</scope>
    <source>
        <strain evidence="4 5">CECT 9230</strain>
    </source>
</reference>
<keyword evidence="3" id="KW-1133">Transmembrane helix</keyword>
<feature type="region of interest" description="Disordered" evidence="2">
    <location>
        <begin position="1"/>
        <end position="22"/>
    </location>
</feature>
<comment type="caution">
    <text evidence="4">The sequence shown here is derived from an EMBL/GenBank/DDBJ whole genome shotgun (WGS) entry which is preliminary data.</text>
</comment>
<keyword evidence="3" id="KW-0812">Transmembrane</keyword>
<dbReference type="AlphaFoldDB" id="A0A366MUK0"/>
<feature type="coiled-coil region" evidence="1">
    <location>
        <begin position="149"/>
        <end position="180"/>
    </location>
</feature>
<gene>
    <name evidence="4" type="ORF">CRU91_02050</name>
</gene>
<feature type="compositionally biased region" description="Low complexity" evidence="2">
    <location>
        <begin position="1"/>
        <end position="14"/>
    </location>
</feature>
<keyword evidence="5" id="KW-1185">Reference proteome</keyword>
<evidence type="ECO:0000256" key="2">
    <source>
        <dbReference type="SAM" id="MobiDB-lite"/>
    </source>
</evidence>
<dbReference type="OrthoDB" id="5349311at2"/>
<organism evidence="4 5">
    <name type="scientific">Aliarcobacter vitoriensis</name>
    <dbReference type="NCBI Taxonomy" id="2011099"/>
    <lineage>
        <taxon>Bacteria</taxon>
        <taxon>Pseudomonadati</taxon>
        <taxon>Campylobacterota</taxon>
        <taxon>Epsilonproteobacteria</taxon>
        <taxon>Campylobacterales</taxon>
        <taxon>Arcobacteraceae</taxon>
        <taxon>Aliarcobacter</taxon>
    </lineage>
</organism>
<name>A0A366MUK0_9BACT</name>
<proteinExistence type="predicted"/>
<evidence type="ECO:0000313" key="4">
    <source>
        <dbReference type="EMBL" id="RBQ29737.1"/>
    </source>
</evidence>
<dbReference type="EMBL" id="PDKB01000003">
    <property type="protein sequence ID" value="RBQ29737.1"/>
    <property type="molecule type" value="Genomic_DNA"/>
</dbReference>
<dbReference type="RefSeq" id="WP_113892899.1">
    <property type="nucleotide sequence ID" value="NZ_JANJGA010000004.1"/>
</dbReference>
<accession>A0A366MUK0</accession>
<keyword evidence="3" id="KW-0472">Membrane</keyword>
<evidence type="ECO:0000256" key="3">
    <source>
        <dbReference type="SAM" id="Phobius"/>
    </source>
</evidence>
<evidence type="ECO:0000256" key="1">
    <source>
        <dbReference type="SAM" id="Coils"/>
    </source>
</evidence>
<keyword evidence="1" id="KW-0175">Coiled coil</keyword>
<evidence type="ECO:0000313" key="5">
    <source>
        <dbReference type="Proteomes" id="UP000252669"/>
    </source>
</evidence>
<sequence length="282" mass="32767">METTNTTSENSTENVDTENNEQIKKSKSALIKKVLIISIAVLSLFLIILVVILLFKDSADKKTVENIPNTNENIPIETIATPEQKDFKFDFNNLEPEKLNEQLALLTNKNMEIQKIEELNKIEEPVKNENSIINKDDEEEKKYEAIVNNKEQTNELTQDIQEKHKQQNELIVKKEEKEENKSVIIDNSQKEVSVIEKSDFIKLINVAKLKGNLNKKYLDKAVNVNTNILLCRDNENHIELYYGPFLDDNIRDELLTKLLSEGFKEAYSLEMLEEEFNKRCKY</sequence>
<feature type="transmembrane region" description="Helical" evidence="3">
    <location>
        <begin position="34"/>
        <end position="55"/>
    </location>
</feature>